<sequence>MFVLWWNDDVWEPDQPGRREEIETAANCLSAHRNAERSYKRSQVQLLEDQLEKRVRLIMPEDGIAQLHMTTNDRIIEMLHKLDLETKRGIPISFVTGVTSPYRSMHDAGKRTRDEFL</sequence>
<protein>
    <submittedName>
        <fullName evidence="1">Uncharacterized protein</fullName>
    </submittedName>
</protein>
<feature type="non-terminal residue" evidence="1">
    <location>
        <position position="1"/>
    </location>
</feature>
<name>A0AA36CX67_9BILA</name>
<reference evidence="1" key="1">
    <citation type="submission" date="2023-06" db="EMBL/GenBank/DDBJ databases">
        <authorList>
            <person name="Delattre M."/>
        </authorList>
    </citation>
    <scope>NUCLEOTIDE SEQUENCE</scope>
    <source>
        <strain evidence="1">AF72</strain>
    </source>
</reference>
<evidence type="ECO:0000313" key="1">
    <source>
        <dbReference type="EMBL" id="CAJ0576709.1"/>
    </source>
</evidence>
<comment type="caution">
    <text evidence="1">The sequence shown here is derived from an EMBL/GenBank/DDBJ whole genome shotgun (WGS) entry which is preliminary data.</text>
</comment>
<gene>
    <name evidence="1" type="ORF">MSPICULIGERA_LOCUS14996</name>
</gene>
<keyword evidence="2" id="KW-1185">Reference proteome</keyword>
<accession>A0AA36CX67</accession>
<organism evidence="1 2">
    <name type="scientific">Mesorhabditis spiculigera</name>
    <dbReference type="NCBI Taxonomy" id="96644"/>
    <lineage>
        <taxon>Eukaryota</taxon>
        <taxon>Metazoa</taxon>
        <taxon>Ecdysozoa</taxon>
        <taxon>Nematoda</taxon>
        <taxon>Chromadorea</taxon>
        <taxon>Rhabditida</taxon>
        <taxon>Rhabditina</taxon>
        <taxon>Rhabditomorpha</taxon>
        <taxon>Rhabditoidea</taxon>
        <taxon>Rhabditidae</taxon>
        <taxon>Mesorhabditinae</taxon>
        <taxon>Mesorhabditis</taxon>
    </lineage>
</organism>
<dbReference type="EMBL" id="CATQJA010002645">
    <property type="protein sequence ID" value="CAJ0576709.1"/>
    <property type="molecule type" value="Genomic_DNA"/>
</dbReference>
<dbReference type="Proteomes" id="UP001177023">
    <property type="component" value="Unassembled WGS sequence"/>
</dbReference>
<proteinExistence type="predicted"/>
<dbReference type="AlphaFoldDB" id="A0AA36CX67"/>
<evidence type="ECO:0000313" key="2">
    <source>
        <dbReference type="Proteomes" id="UP001177023"/>
    </source>
</evidence>